<dbReference type="PANTHER" id="PTHR30587">
    <property type="entry name" value="FLAGELLAR BIOSYNTHETIC PROTEIN FLIP"/>
    <property type="match status" value="1"/>
</dbReference>
<gene>
    <name evidence="6 8" type="primary">fliP</name>
    <name evidence="8" type="ORF">LNKW23_28640</name>
</gene>
<evidence type="ECO:0000256" key="1">
    <source>
        <dbReference type="ARBA" id="ARBA00006257"/>
    </source>
</evidence>
<dbReference type="NCBIfam" id="NF009438">
    <property type="entry name" value="PRK12797.1"/>
    <property type="match status" value="1"/>
</dbReference>
<feature type="chain" id="PRO_5046378676" description="Flagellar biosynthetic protein FliP" evidence="7">
    <location>
        <begin position="26"/>
        <end position="248"/>
    </location>
</feature>
<keyword evidence="8" id="KW-0966">Cell projection</keyword>
<keyword evidence="8" id="KW-0969">Cilium</keyword>
<organism evidence="8 9">
    <name type="scientific">Paralimibaculum aggregatum</name>
    <dbReference type="NCBI Taxonomy" id="3036245"/>
    <lineage>
        <taxon>Bacteria</taxon>
        <taxon>Pseudomonadati</taxon>
        <taxon>Pseudomonadota</taxon>
        <taxon>Alphaproteobacteria</taxon>
        <taxon>Rhodobacterales</taxon>
        <taxon>Paracoccaceae</taxon>
        <taxon>Paralimibaculum</taxon>
    </lineage>
</organism>
<reference evidence="8 9" key="1">
    <citation type="submission" date="2023-04" db="EMBL/GenBank/DDBJ databases">
        <title>Marinoamorphus aggregata gen. nov., sp. Nov., isolate from tissue of brittle star Ophioplocus japonicus.</title>
        <authorList>
            <person name="Kawano K."/>
            <person name="Sawayama S."/>
            <person name="Nakagawa S."/>
        </authorList>
    </citation>
    <scope>NUCLEOTIDE SEQUENCE [LARGE SCALE GENOMIC DNA]</scope>
    <source>
        <strain evidence="8 9">NKW23</strain>
    </source>
</reference>
<feature type="signal peptide" evidence="7">
    <location>
        <begin position="1"/>
        <end position="25"/>
    </location>
</feature>
<evidence type="ECO:0000256" key="2">
    <source>
        <dbReference type="ARBA" id="ARBA00022475"/>
    </source>
</evidence>
<protein>
    <recommendedName>
        <fullName evidence="6">Flagellar biosynthetic protein FliP</fullName>
    </recommendedName>
</protein>
<proteinExistence type="inferred from homology"/>
<keyword evidence="4 6" id="KW-1133">Transmembrane helix</keyword>
<dbReference type="EMBL" id="BSYI01000022">
    <property type="protein sequence ID" value="GMG83651.1"/>
    <property type="molecule type" value="Genomic_DNA"/>
</dbReference>
<dbReference type="RefSeq" id="WP_285672444.1">
    <property type="nucleotide sequence ID" value="NZ_BSYI01000022.1"/>
</dbReference>
<dbReference type="PRINTS" id="PR00951">
    <property type="entry name" value="FLGBIOSNFLIP"/>
</dbReference>
<comment type="similarity">
    <text evidence="1 6">Belongs to the FliP/MopC/SpaP family.</text>
</comment>
<dbReference type="Pfam" id="PF00813">
    <property type="entry name" value="FliP"/>
    <property type="match status" value="1"/>
</dbReference>
<dbReference type="PRINTS" id="PR01302">
    <property type="entry name" value="TYPE3IMPPROT"/>
</dbReference>
<comment type="caution">
    <text evidence="8">The sequence shown here is derived from an EMBL/GenBank/DDBJ whole genome shotgun (WGS) entry which is preliminary data.</text>
</comment>
<feature type="transmembrane region" description="Helical" evidence="6">
    <location>
        <begin position="188"/>
        <end position="214"/>
    </location>
</feature>
<evidence type="ECO:0000256" key="4">
    <source>
        <dbReference type="ARBA" id="ARBA00022989"/>
    </source>
</evidence>
<keyword evidence="6" id="KW-1005">Bacterial flagellum biogenesis</keyword>
<evidence type="ECO:0000313" key="8">
    <source>
        <dbReference type="EMBL" id="GMG83651.1"/>
    </source>
</evidence>
<keyword evidence="6" id="KW-0813">Transport</keyword>
<feature type="transmembrane region" description="Helical" evidence="6">
    <location>
        <begin position="226"/>
        <end position="247"/>
    </location>
</feature>
<keyword evidence="2 6" id="KW-1003">Cell membrane</keyword>
<dbReference type="Proteomes" id="UP001239909">
    <property type="component" value="Unassembled WGS sequence"/>
</dbReference>
<evidence type="ECO:0000256" key="5">
    <source>
        <dbReference type="ARBA" id="ARBA00023136"/>
    </source>
</evidence>
<evidence type="ECO:0000313" key="9">
    <source>
        <dbReference type="Proteomes" id="UP001239909"/>
    </source>
</evidence>
<sequence length="248" mass="26014">MTRLRPALPIAAALGLLLLAGPAAAQGISLDLGEGASLSGRVIQLFLLITLLSLAPGIAITVTCFPFMVTVFSILRQGLGLQQSPPNMLIISLALFMTYFVMAPVFEEAWGAGLSPLLDGDITPEQAWDRGIAPFRAFMEGRVRPEAVAELAAAAPGRAAALVPGAPAPLDVLVPAFMLSELERGFEVGFLIFLPFLIIDLVVASVLMSMGMMMVPPVVVSLPLKLAFFVVADGWSLLAGALISGYAP</sequence>
<feature type="transmembrane region" description="Helical" evidence="6">
    <location>
        <begin position="43"/>
        <end position="75"/>
    </location>
</feature>
<evidence type="ECO:0000256" key="7">
    <source>
        <dbReference type="SAM" id="SignalP"/>
    </source>
</evidence>
<evidence type="ECO:0000256" key="3">
    <source>
        <dbReference type="ARBA" id="ARBA00022692"/>
    </source>
</evidence>
<keyword evidence="3 6" id="KW-0812">Transmembrane</keyword>
<comment type="function">
    <text evidence="6">Plays a role in the flagellum-specific transport system.</text>
</comment>
<keyword evidence="7" id="KW-0732">Signal</keyword>
<dbReference type="InterPro" id="IPR005838">
    <property type="entry name" value="T3SS_IM_P"/>
</dbReference>
<evidence type="ECO:0000256" key="6">
    <source>
        <dbReference type="RuleBase" id="RU362069"/>
    </source>
</evidence>
<name>A0ABQ6LMH4_9RHOB</name>
<keyword evidence="6" id="KW-1006">Bacterial flagellum protein export</keyword>
<accession>A0ABQ6LMH4</accession>
<feature type="transmembrane region" description="Helical" evidence="6">
    <location>
        <begin position="87"/>
        <end position="106"/>
    </location>
</feature>
<keyword evidence="8" id="KW-0282">Flagellum</keyword>
<keyword evidence="9" id="KW-1185">Reference proteome</keyword>
<dbReference type="NCBIfam" id="TIGR01103">
    <property type="entry name" value="fliP"/>
    <property type="match status" value="1"/>
</dbReference>
<keyword evidence="6" id="KW-0653">Protein transport</keyword>
<comment type="subcellular location">
    <subcellularLocation>
        <location evidence="6">Cell membrane</location>
        <topology evidence="6">Multi-pass membrane protein</topology>
    </subcellularLocation>
    <subcellularLocation>
        <location evidence="6">Bacterial flagellum basal body</location>
    </subcellularLocation>
</comment>
<dbReference type="InterPro" id="IPR005837">
    <property type="entry name" value="FliP"/>
</dbReference>
<keyword evidence="5 6" id="KW-0472">Membrane</keyword>
<dbReference type="PANTHER" id="PTHR30587:SF2">
    <property type="entry name" value="SURFACE PRESENTATION OF ANTIGENS PROTEIN SPAP"/>
    <property type="match status" value="1"/>
</dbReference>